<dbReference type="EMBL" id="JAAGAX010000013">
    <property type="protein sequence ID" value="KAF2294346.1"/>
    <property type="molecule type" value="Genomic_DNA"/>
</dbReference>
<gene>
    <name evidence="2" type="ORF">GH714_009528</name>
</gene>
<sequence>MQIVGALEGYICIEEIRNEKNDNIFPKVISLFGTSFAFPTGIDSTLSNGAQGPDPSFLDPTPTNGRNYPPDARLPNGGGQVQSICAELKSVEGYMLISAFGTSFAFPTGIDSTLSNGTQGQDPTPINGRDDPPDARLPNGGGQVQSISAESESVDGKESRSLNDGENGVTQGIQH</sequence>
<reference evidence="2 3" key="1">
    <citation type="journal article" date="2020" name="Mol. Plant">
        <title>The Chromosome-Based Rubber Tree Genome Provides New Insights into Spurge Genome Evolution and Rubber Biosynthesis.</title>
        <authorList>
            <person name="Liu J."/>
            <person name="Shi C."/>
            <person name="Shi C.C."/>
            <person name="Li W."/>
            <person name="Zhang Q.J."/>
            <person name="Zhang Y."/>
            <person name="Li K."/>
            <person name="Lu H.F."/>
            <person name="Shi C."/>
            <person name="Zhu S.T."/>
            <person name="Xiao Z.Y."/>
            <person name="Nan H."/>
            <person name="Yue Y."/>
            <person name="Zhu X.G."/>
            <person name="Wu Y."/>
            <person name="Hong X.N."/>
            <person name="Fan G.Y."/>
            <person name="Tong Y."/>
            <person name="Zhang D."/>
            <person name="Mao C.L."/>
            <person name="Liu Y.L."/>
            <person name="Hao S.J."/>
            <person name="Liu W.Q."/>
            <person name="Lv M.Q."/>
            <person name="Zhang H.B."/>
            <person name="Liu Y."/>
            <person name="Hu-Tang G.R."/>
            <person name="Wang J.P."/>
            <person name="Wang J.H."/>
            <person name="Sun Y.H."/>
            <person name="Ni S.B."/>
            <person name="Chen W.B."/>
            <person name="Zhang X.C."/>
            <person name="Jiao Y.N."/>
            <person name="Eichler E.E."/>
            <person name="Li G.H."/>
            <person name="Liu X."/>
            <person name="Gao L.Z."/>
        </authorList>
    </citation>
    <scope>NUCLEOTIDE SEQUENCE [LARGE SCALE GENOMIC DNA]</scope>
    <source>
        <strain evidence="3">cv. GT1</strain>
        <tissue evidence="2">Leaf</tissue>
    </source>
</reference>
<feature type="compositionally biased region" description="Polar residues" evidence="1">
    <location>
        <begin position="164"/>
        <end position="175"/>
    </location>
</feature>
<proteinExistence type="predicted"/>
<evidence type="ECO:0000313" key="2">
    <source>
        <dbReference type="EMBL" id="KAF2294346.1"/>
    </source>
</evidence>
<feature type="compositionally biased region" description="Basic and acidic residues" evidence="1">
    <location>
        <begin position="154"/>
        <end position="163"/>
    </location>
</feature>
<feature type="compositionally biased region" description="Polar residues" evidence="1">
    <location>
        <begin position="112"/>
        <end position="124"/>
    </location>
</feature>
<accession>A0A6A6L237</accession>
<comment type="caution">
    <text evidence="2">The sequence shown here is derived from an EMBL/GenBank/DDBJ whole genome shotgun (WGS) entry which is preliminary data.</text>
</comment>
<evidence type="ECO:0000313" key="3">
    <source>
        <dbReference type="Proteomes" id="UP000467840"/>
    </source>
</evidence>
<evidence type="ECO:0000256" key="1">
    <source>
        <dbReference type="SAM" id="MobiDB-lite"/>
    </source>
</evidence>
<dbReference type="AlphaFoldDB" id="A0A6A6L237"/>
<dbReference type="Proteomes" id="UP000467840">
    <property type="component" value="Chromosome 7"/>
</dbReference>
<feature type="region of interest" description="Disordered" evidence="1">
    <location>
        <begin position="46"/>
        <end position="77"/>
    </location>
</feature>
<protein>
    <submittedName>
        <fullName evidence="2">Uncharacterized protein</fullName>
    </submittedName>
</protein>
<organism evidence="2 3">
    <name type="scientific">Hevea brasiliensis</name>
    <name type="common">Para rubber tree</name>
    <name type="synonym">Siphonia brasiliensis</name>
    <dbReference type="NCBI Taxonomy" id="3981"/>
    <lineage>
        <taxon>Eukaryota</taxon>
        <taxon>Viridiplantae</taxon>
        <taxon>Streptophyta</taxon>
        <taxon>Embryophyta</taxon>
        <taxon>Tracheophyta</taxon>
        <taxon>Spermatophyta</taxon>
        <taxon>Magnoliopsida</taxon>
        <taxon>eudicotyledons</taxon>
        <taxon>Gunneridae</taxon>
        <taxon>Pentapetalae</taxon>
        <taxon>rosids</taxon>
        <taxon>fabids</taxon>
        <taxon>Malpighiales</taxon>
        <taxon>Euphorbiaceae</taxon>
        <taxon>Crotonoideae</taxon>
        <taxon>Micrandreae</taxon>
        <taxon>Hevea</taxon>
    </lineage>
</organism>
<name>A0A6A6L237_HEVBR</name>
<keyword evidence="3" id="KW-1185">Reference proteome</keyword>
<feature type="region of interest" description="Disordered" evidence="1">
    <location>
        <begin position="112"/>
        <end position="175"/>
    </location>
</feature>